<dbReference type="EMBL" id="JADKBR010000028">
    <property type="protein sequence ID" value="MBK8892368.1"/>
    <property type="molecule type" value="Genomic_DNA"/>
</dbReference>
<accession>A0A9D7QN12</accession>
<dbReference type="Pfam" id="PF07362">
    <property type="entry name" value="CcdA"/>
    <property type="match status" value="1"/>
</dbReference>
<proteinExistence type="predicted"/>
<dbReference type="Proteomes" id="UP000808146">
    <property type="component" value="Unassembled WGS sequence"/>
</dbReference>
<evidence type="ECO:0000313" key="3">
    <source>
        <dbReference type="EMBL" id="MBK8892368.1"/>
    </source>
</evidence>
<feature type="region of interest" description="Disordered" evidence="2">
    <location>
        <begin position="1"/>
        <end position="25"/>
    </location>
</feature>
<gene>
    <name evidence="3" type="ORF">IPN75_19450</name>
</gene>
<feature type="compositionally biased region" description="Polar residues" evidence="2">
    <location>
        <begin position="1"/>
        <end position="12"/>
    </location>
</feature>
<reference evidence="3" key="1">
    <citation type="submission" date="2020-10" db="EMBL/GenBank/DDBJ databases">
        <title>Connecting structure to function with the recovery of over 1000 high-quality activated sludge metagenome-assembled genomes encoding full-length rRNA genes using long-read sequencing.</title>
        <authorList>
            <person name="Singleton C.M."/>
            <person name="Petriglieri F."/>
            <person name="Kristensen J.M."/>
            <person name="Kirkegaard R.H."/>
            <person name="Michaelsen T.Y."/>
            <person name="Andersen M.H."/>
            <person name="Karst S.M."/>
            <person name="Dueholm M.S."/>
            <person name="Nielsen P.H."/>
            <person name="Albertsen M."/>
        </authorList>
    </citation>
    <scope>NUCLEOTIDE SEQUENCE</scope>
    <source>
        <strain evidence="3">OdNE_18-Q3-R46-58_BAT3C.305</strain>
    </source>
</reference>
<dbReference type="AlphaFoldDB" id="A0A9D7QN12"/>
<organism evidence="3 4">
    <name type="scientific">Candidatus Dechloromonas phosphorivorans</name>
    <dbReference type="NCBI Taxonomy" id="2899244"/>
    <lineage>
        <taxon>Bacteria</taxon>
        <taxon>Pseudomonadati</taxon>
        <taxon>Pseudomonadota</taxon>
        <taxon>Betaproteobacteria</taxon>
        <taxon>Rhodocyclales</taxon>
        <taxon>Azonexaceae</taxon>
        <taxon>Dechloromonas</taxon>
    </lineage>
</organism>
<evidence type="ECO:0000313" key="4">
    <source>
        <dbReference type="Proteomes" id="UP000808146"/>
    </source>
</evidence>
<comment type="caution">
    <text evidence="3">The sequence shown here is derived from an EMBL/GenBank/DDBJ whole genome shotgun (WGS) entry which is preliminary data.</text>
</comment>
<protein>
    <submittedName>
        <fullName evidence="3">Type II toxin-antitoxin system CcdA family antitoxin</fullName>
    </submittedName>
</protein>
<evidence type="ECO:0000256" key="1">
    <source>
        <dbReference type="ARBA" id="ARBA00022649"/>
    </source>
</evidence>
<name>A0A9D7QN12_9RHOO</name>
<dbReference type="InterPro" id="IPR009956">
    <property type="entry name" value="Post-segregation_anti-tox_CcdA"/>
</dbReference>
<sequence length="62" mass="6794">MNTMNASSSNETEGVEPGNPGSDCITAETRAERWLKDNRTALDSSNSYVDLHGLPLAQHRTF</sequence>
<evidence type="ECO:0000256" key="2">
    <source>
        <dbReference type="SAM" id="MobiDB-lite"/>
    </source>
</evidence>
<keyword evidence="1" id="KW-1277">Toxin-antitoxin system</keyword>